<keyword evidence="4 6" id="KW-0472">Membrane</keyword>
<evidence type="ECO:0000256" key="3">
    <source>
        <dbReference type="ARBA" id="ARBA00022989"/>
    </source>
</evidence>
<feature type="region of interest" description="Disordered" evidence="5">
    <location>
        <begin position="266"/>
        <end position="333"/>
    </location>
</feature>
<evidence type="ECO:0000256" key="5">
    <source>
        <dbReference type="SAM" id="MobiDB-lite"/>
    </source>
</evidence>
<proteinExistence type="predicted"/>
<evidence type="ECO:0000313" key="8">
    <source>
        <dbReference type="WBParaSite" id="Pan_g10309.t1"/>
    </source>
</evidence>
<name>A0A7E4ULU8_PANRE</name>
<reference evidence="7" key="1">
    <citation type="journal article" date="2013" name="Genetics">
        <title>The draft genome and transcriptome of Panagrellus redivivus are shaped by the harsh demands of a free-living lifestyle.</title>
        <authorList>
            <person name="Srinivasan J."/>
            <person name="Dillman A.R."/>
            <person name="Macchietto M.G."/>
            <person name="Heikkinen L."/>
            <person name="Lakso M."/>
            <person name="Fracchia K.M."/>
            <person name="Antoshechkin I."/>
            <person name="Mortazavi A."/>
            <person name="Wong G."/>
            <person name="Sternberg P.W."/>
        </authorList>
    </citation>
    <scope>NUCLEOTIDE SEQUENCE [LARGE SCALE GENOMIC DNA]</scope>
    <source>
        <strain evidence="7">MT8872</strain>
    </source>
</reference>
<dbReference type="AlphaFoldDB" id="A0A7E4ULU8"/>
<dbReference type="GO" id="GO:0016020">
    <property type="term" value="C:membrane"/>
    <property type="evidence" value="ECO:0007669"/>
    <property type="project" value="UniProtKB-SubCell"/>
</dbReference>
<dbReference type="InterPro" id="IPR008952">
    <property type="entry name" value="Tetraspanin_EC2_sf"/>
</dbReference>
<feature type="compositionally biased region" description="Low complexity" evidence="5">
    <location>
        <begin position="309"/>
        <end position="321"/>
    </location>
</feature>
<protein>
    <submittedName>
        <fullName evidence="8">Tetraspanin</fullName>
    </submittedName>
</protein>
<evidence type="ECO:0000256" key="2">
    <source>
        <dbReference type="ARBA" id="ARBA00022692"/>
    </source>
</evidence>
<feature type="compositionally biased region" description="Basic residues" evidence="5">
    <location>
        <begin position="324"/>
        <end position="333"/>
    </location>
</feature>
<feature type="compositionally biased region" description="Basic and acidic residues" evidence="5">
    <location>
        <begin position="292"/>
        <end position="305"/>
    </location>
</feature>
<dbReference type="SUPFAM" id="SSF48652">
    <property type="entry name" value="Tetraspanin"/>
    <property type="match status" value="1"/>
</dbReference>
<dbReference type="Proteomes" id="UP000492821">
    <property type="component" value="Unassembled WGS sequence"/>
</dbReference>
<keyword evidence="7" id="KW-1185">Reference proteome</keyword>
<feature type="transmembrane region" description="Helical" evidence="6">
    <location>
        <begin position="71"/>
        <end position="92"/>
    </location>
</feature>
<sequence>MCSKVKRAFETAELLVFQFLEAHKLACFRAFMGFGLAAVCILSDTFFSRQLPDFFYILSPVTDRHVNSADLWSVVFPLCLVLLSLISLLLSCWMDESKLKVGTCTALLLVILIALYSKPYLIVPKTSIDDIRQGLNSTINGTYSDTFRTNFTRDWSTVQQKHQCCGVDNLNDWRYSDATLNDQRNSTCFTDRCCHKNVEGDADGIIKYNNGDEKCYKYGCIAPIVNNFYGFELYYAEQAKRDYIYMAVIMFLAICYACISEGSDDSLDDQHAPDGKDDKKKARVSAPQPVDDQEKPNGKDEKKDGPGGAQPRGNQNPPNQRGGRGGKRGKKNK</sequence>
<evidence type="ECO:0000256" key="6">
    <source>
        <dbReference type="SAM" id="Phobius"/>
    </source>
</evidence>
<dbReference type="Gene3D" id="1.10.1450.10">
    <property type="entry name" value="Tetraspanin"/>
    <property type="match status" value="1"/>
</dbReference>
<dbReference type="WBParaSite" id="Pan_g10309.t1">
    <property type="protein sequence ID" value="Pan_g10309.t1"/>
    <property type="gene ID" value="Pan_g10309"/>
</dbReference>
<organism evidence="7 8">
    <name type="scientific">Panagrellus redivivus</name>
    <name type="common">Microworm</name>
    <dbReference type="NCBI Taxonomy" id="6233"/>
    <lineage>
        <taxon>Eukaryota</taxon>
        <taxon>Metazoa</taxon>
        <taxon>Ecdysozoa</taxon>
        <taxon>Nematoda</taxon>
        <taxon>Chromadorea</taxon>
        <taxon>Rhabditida</taxon>
        <taxon>Tylenchina</taxon>
        <taxon>Panagrolaimomorpha</taxon>
        <taxon>Panagrolaimoidea</taxon>
        <taxon>Panagrolaimidae</taxon>
        <taxon>Panagrellus</taxon>
    </lineage>
</organism>
<dbReference type="InterPro" id="IPR018499">
    <property type="entry name" value="Tetraspanin/Peripherin"/>
</dbReference>
<evidence type="ECO:0000313" key="7">
    <source>
        <dbReference type="Proteomes" id="UP000492821"/>
    </source>
</evidence>
<evidence type="ECO:0000256" key="4">
    <source>
        <dbReference type="ARBA" id="ARBA00023136"/>
    </source>
</evidence>
<keyword evidence="2 6" id="KW-0812">Transmembrane</keyword>
<comment type="subcellular location">
    <subcellularLocation>
        <location evidence="1">Membrane</location>
        <topology evidence="1">Multi-pass membrane protein</topology>
    </subcellularLocation>
</comment>
<feature type="transmembrane region" description="Helical" evidence="6">
    <location>
        <begin position="30"/>
        <end position="51"/>
    </location>
</feature>
<dbReference type="Pfam" id="PF00335">
    <property type="entry name" value="Tetraspanin"/>
    <property type="match status" value="1"/>
</dbReference>
<accession>A0A7E4ULU8</accession>
<reference evidence="8" key="2">
    <citation type="submission" date="2020-10" db="UniProtKB">
        <authorList>
            <consortium name="WormBaseParasite"/>
        </authorList>
    </citation>
    <scope>IDENTIFICATION</scope>
</reference>
<feature type="compositionally biased region" description="Basic and acidic residues" evidence="5">
    <location>
        <begin position="268"/>
        <end position="280"/>
    </location>
</feature>
<feature type="transmembrane region" description="Helical" evidence="6">
    <location>
        <begin position="99"/>
        <end position="117"/>
    </location>
</feature>
<keyword evidence="3 6" id="KW-1133">Transmembrane helix</keyword>
<feature type="transmembrane region" description="Helical" evidence="6">
    <location>
        <begin position="243"/>
        <end position="259"/>
    </location>
</feature>
<evidence type="ECO:0000256" key="1">
    <source>
        <dbReference type="ARBA" id="ARBA00004141"/>
    </source>
</evidence>